<protein>
    <submittedName>
        <fullName evidence="2">Conjugal transfer pilus assembly protein TraU</fullName>
    </submittedName>
</protein>
<sequence length="347" mass="37230">MSSCSPVHRQLGRPRAALWLALALWLLALLPGPAAAGPTCHGRFMNPITDICWSCLFPLTIGSASILSDGQPDIGNPSSPVCYCSNPPRIGVSIGFWEPVRMVDVTRTPFCMVGLGGISLDPGLDVPRGAHVGHDSQTRNSFYHAHWYANPILTWLEVLLDFPCLEKGSLDLAYLTEVDPLWADDELTAILNPEAVLFANAPAKAACAADCVAATAGMPIASLFWCAGCQGSIYPMGGHVATHIGGVQASTLITQRMTAKMHRQLVTFTGAGSAGLCGYYPLPIMDKTHYKLQMVYPVPATAKEAGQCCQPYGRTTMIWGAGKSYPVSGEDFAYQIFRKRNCCAGAY</sequence>
<evidence type="ECO:0000313" key="3">
    <source>
        <dbReference type="Proteomes" id="UP001595974"/>
    </source>
</evidence>
<dbReference type="Pfam" id="PF06834">
    <property type="entry name" value="TraU"/>
    <property type="match status" value="1"/>
</dbReference>
<reference evidence="3" key="1">
    <citation type="journal article" date="2019" name="Int. J. Syst. Evol. Microbiol.">
        <title>The Global Catalogue of Microorganisms (GCM) 10K type strain sequencing project: providing services to taxonomists for standard genome sequencing and annotation.</title>
        <authorList>
            <consortium name="The Broad Institute Genomics Platform"/>
            <consortium name="The Broad Institute Genome Sequencing Center for Infectious Disease"/>
            <person name="Wu L."/>
            <person name="Ma J."/>
        </authorList>
    </citation>
    <scope>NUCLEOTIDE SEQUENCE [LARGE SCALE GENOMIC DNA]</scope>
    <source>
        <strain evidence="3">SHR3</strain>
    </source>
</reference>
<dbReference type="Proteomes" id="UP001595974">
    <property type="component" value="Unassembled WGS sequence"/>
</dbReference>
<comment type="caution">
    <text evidence="2">The sequence shown here is derived from an EMBL/GenBank/DDBJ whole genome shotgun (WGS) entry which is preliminary data.</text>
</comment>
<feature type="chain" id="PRO_5045614291" evidence="1">
    <location>
        <begin position="37"/>
        <end position="347"/>
    </location>
</feature>
<organism evidence="2 3">
    <name type="scientific">Thauera sinica</name>
    <dbReference type="NCBI Taxonomy" id="2665146"/>
    <lineage>
        <taxon>Bacteria</taxon>
        <taxon>Pseudomonadati</taxon>
        <taxon>Pseudomonadota</taxon>
        <taxon>Betaproteobacteria</taxon>
        <taxon>Rhodocyclales</taxon>
        <taxon>Zoogloeaceae</taxon>
        <taxon>Thauera</taxon>
    </lineage>
</organism>
<gene>
    <name evidence="2" type="primary">traU</name>
    <name evidence="2" type="ORF">ACFPTN_18735</name>
</gene>
<name>A0ABW1AVX7_9RHOO</name>
<keyword evidence="1" id="KW-0732">Signal</keyword>
<evidence type="ECO:0000313" key="2">
    <source>
        <dbReference type="EMBL" id="MFC5771420.1"/>
    </source>
</evidence>
<dbReference type="NCBIfam" id="NF010297">
    <property type="entry name" value="PRK13737.1"/>
    <property type="match status" value="1"/>
</dbReference>
<feature type="signal peptide" evidence="1">
    <location>
        <begin position="1"/>
        <end position="36"/>
    </location>
</feature>
<dbReference type="EMBL" id="JBHSOG010000094">
    <property type="protein sequence ID" value="MFC5771420.1"/>
    <property type="molecule type" value="Genomic_DNA"/>
</dbReference>
<keyword evidence="3" id="KW-1185">Reference proteome</keyword>
<proteinExistence type="predicted"/>
<accession>A0ABW1AVX7</accession>
<dbReference type="RefSeq" id="WP_096447987.1">
    <property type="nucleotide sequence ID" value="NZ_JBHSOG010000094.1"/>
</dbReference>
<evidence type="ECO:0000256" key="1">
    <source>
        <dbReference type="SAM" id="SignalP"/>
    </source>
</evidence>
<dbReference type="InterPro" id="IPR009649">
    <property type="entry name" value="TraU"/>
</dbReference>